<feature type="domain" description="Tr-type G" evidence="9">
    <location>
        <begin position="237"/>
        <end position="467"/>
    </location>
</feature>
<dbReference type="GO" id="GO:0003743">
    <property type="term" value="F:translation initiation factor activity"/>
    <property type="evidence" value="ECO:0007669"/>
    <property type="project" value="UniProtKB-KW"/>
</dbReference>
<dbReference type="NCBIfam" id="TIGR00231">
    <property type="entry name" value="small_GTP"/>
    <property type="match status" value="1"/>
</dbReference>
<dbReference type="PRINTS" id="PR00315">
    <property type="entry name" value="ELONGATNFCT"/>
</dbReference>
<dbReference type="InterPro" id="IPR027417">
    <property type="entry name" value="P-loop_NTPase"/>
</dbReference>
<feature type="compositionally biased region" description="Basic and acidic residues" evidence="8">
    <location>
        <begin position="170"/>
        <end position="184"/>
    </location>
</feature>
<dbReference type="InterPro" id="IPR029459">
    <property type="entry name" value="EFTU-type"/>
</dbReference>
<dbReference type="InterPro" id="IPR005225">
    <property type="entry name" value="Small_GTP-bd"/>
</dbReference>
<dbReference type="InterPro" id="IPR000795">
    <property type="entry name" value="T_Tr_GTP-bd_dom"/>
</dbReference>
<comment type="similarity">
    <text evidence="1">Belongs to the TRAFAC class translation factor GTPase superfamily. Classic translation factor GTPase family. IF-2 subfamily.</text>
</comment>
<reference evidence="10 11" key="1">
    <citation type="submission" date="2019-05" db="EMBL/GenBank/DDBJ databases">
        <title>The compact genome of Giardia muris reveals important steps in the evolution of intestinal protozoan parasites.</title>
        <authorList>
            <person name="Xu F."/>
            <person name="Jimenez-Gonzalez A."/>
            <person name="Einarsson E."/>
            <person name="Astvaldsson A."/>
            <person name="Peirasmaki D."/>
            <person name="Eckmann L."/>
            <person name="Andersson J.O."/>
            <person name="Svard S.G."/>
            <person name="Jerlstrom-Hultqvist J."/>
        </authorList>
    </citation>
    <scope>NUCLEOTIDE SEQUENCE [LARGE SCALE GENOMIC DNA]</scope>
    <source>
        <strain evidence="10 11">Roberts-Thomson</strain>
    </source>
</reference>
<feature type="compositionally biased region" description="Basic and acidic residues" evidence="8">
    <location>
        <begin position="193"/>
        <end position="215"/>
    </location>
</feature>
<dbReference type="CDD" id="cd03703">
    <property type="entry name" value="aeIF5B_II"/>
    <property type="match status" value="1"/>
</dbReference>
<evidence type="ECO:0000256" key="3">
    <source>
        <dbReference type="ARBA" id="ARBA00022540"/>
    </source>
</evidence>
<dbReference type="Gene3D" id="3.40.50.10050">
    <property type="entry name" value="Translation initiation factor IF- 2, domain 3"/>
    <property type="match status" value="1"/>
</dbReference>
<dbReference type="SUPFAM" id="SSF52156">
    <property type="entry name" value="Initiation factor IF2/eIF5b, domain 3"/>
    <property type="match status" value="1"/>
</dbReference>
<evidence type="ECO:0000313" key="10">
    <source>
        <dbReference type="EMBL" id="TNJ29739.1"/>
    </source>
</evidence>
<evidence type="ECO:0000313" key="11">
    <source>
        <dbReference type="Proteomes" id="UP000315496"/>
    </source>
</evidence>
<dbReference type="FunFam" id="2.40.30.10:FF:000013">
    <property type="entry name" value="eukaryotic translation initiation factor 5B"/>
    <property type="match status" value="1"/>
</dbReference>
<dbReference type="InterPro" id="IPR036925">
    <property type="entry name" value="TIF_IF2_dom3_sf"/>
</dbReference>
<evidence type="ECO:0000256" key="7">
    <source>
        <dbReference type="ARBA" id="ARBA00032478"/>
    </source>
</evidence>
<dbReference type="Pfam" id="PF00009">
    <property type="entry name" value="GTP_EFTU"/>
    <property type="match status" value="1"/>
</dbReference>
<dbReference type="OrthoDB" id="4928at2759"/>
<dbReference type="PANTHER" id="PTHR43381:SF4">
    <property type="entry name" value="EUKARYOTIC TRANSLATION INITIATION FACTOR 5B"/>
    <property type="match status" value="1"/>
</dbReference>
<dbReference type="PANTHER" id="PTHR43381">
    <property type="entry name" value="TRANSLATION INITIATION FACTOR IF-2-RELATED"/>
    <property type="match status" value="1"/>
</dbReference>
<feature type="region of interest" description="Disordered" evidence="8">
    <location>
        <begin position="1"/>
        <end position="122"/>
    </location>
</feature>
<feature type="compositionally biased region" description="Polar residues" evidence="8">
    <location>
        <begin position="1"/>
        <end position="11"/>
    </location>
</feature>
<protein>
    <recommendedName>
        <fullName evidence="2">Eukaryotic translation initiation factor 5B</fullName>
    </recommendedName>
    <alternativeName>
        <fullName evidence="7">Translation initiation factor IF-2</fullName>
    </alternativeName>
</protein>
<dbReference type="PROSITE" id="PS51722">
    <property type="entry name" value="G_TR_2"/>
    <property type="match status" value="1"/>
</dbReference>
<dbReference type="Pfam" id="PF14578">
    <property type="entry name" value="GTP_EFTU_D4"/>
    <property type="match status" value="1"/>
</dbReference>
<dbReference type="SUPFAM" id="SSF52540">
    <property type="entry name" value="P-loop containing nucleoside triphosphate hydrolases"/>
    <property type="match status" value="1"/>
</dbReference>
<dbReference type="InterPro" id="IPR023115">
    <property type="entry name" value="TIF_IF2_dom3"/>
</dbReference>
<dbReference type="VEuPathDB" id="GiardiaDB:GMRT_11436"/>
<keyword evidence="6" id="KW-0342">GTP-binding</keyword>
<name>A0A4Z1TB28_GIAMU</name>
<dbReference type="FunFam" id="3.40.50.10050:FF:000001">
    <property type="entry name" value="Translation initiation factor IF-2"/>
    <property type="match status" value="1"/>
</dbReference>
<evidence type="ECO:0000259" key="9">
    <source>
        <dbReference type="PROSITE" id="PS51722"/>
    </source>
</evidence>
<comment type="caution">
    <text evidence="10">The sequence shown here is derived from an EMBL/GenBank/DDBJ whole genome shotgun (WGS) entry which is preliminary data.</text>
</comment>
<keyword evidence="4" id="KW-0547">Nucleotide-binding</keyword>
<evidence type="ECO:0000256" key="2">
    <source>
        <dbReference type="ARBA" id="ARBA00013824"/>
    </source>
</evidence>
<dbReference type="SUPFAM" id="SSF50447">
    <property type="entry name" value="Translation proteins"/>
    <property type="match status" value="1"/>
</dbReference>
<dbReference type="InterPro" id="IPR009000">
    <property type="entry name" value="Transl_B-barrel_sf"/>
</dbReference>
<dbReference type="Gene3D" id="2.40.30.10">
    <property type="entry name" value="Translation factors"/>
    <property type="match status" value="2"/>
</dbReference>
<gene>
    <name evidence="10" type="ORF">GMRT_11436</name>
</gene>
<dbReference type="NCBIfam" id="NF003078">
    <property type="entry name" value="PRK04004.1"/>
    <property type="match status" value="1"/>
</dbReference>
<evidence type="ECO:0000256" key="8">
    <source>
        <dbReference type="SAM" id="MobiDB-lite"/>
    </source>
</evidence>
<organism evidence="10 11">
    <name type="scientific">Giardia muris</name>
    <dbReference type="NCBI Taxonomy" id="5742"/>
    <lineage>
        <taxon>Eukaryota</taxon>
        <taxon>Metamonada</taxon>
        <taxon>Diplomonadida</taxon>
        <taxon>Hexamitidae</taxon>
        <taxon>Giardiinae</taxon>
        <taxon>Giardia</taxon>
    </lineage>
</organism>
<evidence type="ECO:0000256" key="1">
    <source>
        <dbReference type="ARBA" id="ARBA00007733"/>
    </source>
</evidence>
<dbReference type="GO" id="GO:0005525">
    <property type="term" value="F:GTP binding"/>
    <property type="evidence" value="ECO:0007669"/>
    <property type="project" value="UniProtKB-KW"/>
</dbReference>
<keyword evidence="5" id="KW-0648">Protein biosynthesis</keyword>
<proteinExistence type="inferred from homology"/>
<dbReference type="GO" id="GO:0005739">
    <property type="term" value="C:mitochondrion"/>
    <property type="evidence" value="ECO:0007669"/>
    <property type="project" value="TreeGrafter"/>
</dbReference>
<dbReference type="GO" id="GO:0003924">
    <property type="term" value="F:GTPase activity"/>
    <property type="evidence" value="ECO:0007669"/>
    <property type="project" value="InterPro"/>
</dbReference>
<dbReference type="CDD" id="cd01887">
    <property type="entry name" value="IF2_eIF5B"/>
    <property type="match status" value="1"/>
</dbReference>
<evidence type="ECO:0000256" key="6">
    <source>
        <dbReference type="ARBA" id="ARBA00023134"/>
    </source>
</evidence>
<dbReference type="AlphaFoldDB" id="A0A4Z1TB28"/>
<keyword evidence="11" id="KW-1185">Reference proteome</keyword>
<dbReference type="Pfam" id="PF11987">
    <property type="entry name" value="IF-2"/>
    <property type="match status" value="1"/>
</dbReference>
<evidence type="ECO:0000256" key="4">
    <source>
        <dbReference type="ARBA" id="ARBA00022741"/>
    </source>
</evidence>
<feature type="region of interest" description="Disordered" evidence="8">
    <location>
        <begin position="170"/>
        <end position="215"/>
    </location>
</feature>
<dbReference type="EMBL" id="VDLU01000001">
    <property type="protein sequence ID" value="TNJ29739.1"/>
    <property type="molecule type" value="Genomic_DNA"/>
</dbReference>
<dbReference type="Gene3D" id="3.40.50.300">
    <property type="entry name" value="P-loop containing nucleotide triphosphate hydrolases"/>
    <property type="match status" value="1"/>
</dbReference>
<accession>A0A4Z1TB28</accession>
<sequence>MPPKTFQQNRHNPTRKEIEQQMARNEKAQKAGERKPKEFVPPPKIVPKPGALSKKELLARIQESKAKHEKEEREKQELEEKQKVEEINRSGKTVTADGEAHAMGPGRRRQRGRRDDGPGLLGVDIAKLSTAEREELMNDLRTRFAETRAREEAEAQEWQRLARERAQLEEEKMAAAREKKKTWEDMSSGSSFELDKEVQERKPEQKKSREERLAEVAKEERAQELAKARADNIQENLRSPICAVLGHVDTGKTSLLDKIRSTNVQNKEIGGITQQIGSTFFSYTYLQERTREFPHKIRYKIPGLLIVDTPGHEAFANLRSRGSSLADIAILVVDIMHGLEPQTIESIHLLRERNCPFVVALNKIDRLYNWKEVQGRSSKSALAGCYEIVLGKEKPKDAVQDVATLNDFEKRFDELRAQFGNLDLDVDLWWRVENFATTIPVVPTSAKTEEGIPDLLAMLVSFTQRLMENKITIQYTEDGKEEMQCTVLEVRKEDGLGFTIDCILVNGELRRNDQVVLASLNGPVVTRVKELLTPQEAREIRERGTSNYKHNDSLRASIGFKLFAADLEFVIPGTPMLRIEPGDDVDDLKECVMDELMSVNDRFKRCEVGVHINSSSLGSMEALLSYLQHKETKIPVSGCAIGPITKGSIQEASLQNERGKPEYACILAFDIEVDKQTEDYAKFNKVKIFSAGIIYHLYDMFTKHLRECFEAKRDSLKDETVFPCVLQIIDCFHNKDPLILGVRVEKGRIMMKQPLCFKGGRPLGRVEGIQKDGNPLPEARAGMEVAIRINTADNSITYGRTFSISDTPHIYAHMTRQSIDILKEFYREDLSKDEWGCVKQLRDMLCIPAGDGKAAE</sequence>
<evidence type="ECO:0000256" key="5">
    <source>
        <dbReference type="ARBA" id="ARBA00022917"/>
    </source>
</evidence>
<feature type="compositionally biased region" description="Basic and acidic residues" evidence="8">
    <location>
        <begin position="14"/>
        <end position="38"/>
    </location>
</feature>
<feature type="compositionally biased region" description="Basic and acidic residues" evidence="8">
    <location>
        <begin position="53"/>
        <end position="89"/>
    </location>
</feature>
<keyword evidence="3 10" id="KW-0396">Initiation factor</keyword>
<dbReference type="Proteomes" id="UP000315496">
    <property type="component" value="Chromosome 1"/>
</dbReference>
<dbReference type="FunFam" id="3.40.50.300:FF:000112">
    <property type="entry name" value="Eukaryotic translation initiation factor 5B"/>
    <property type="match status" value="1"/>
</dbReference>
<dbReference type="InterPro" id="IPR015760">
    <property type="entry name" value="TIF_IF2"/>
</dbReference>